<proteinExistence type="predicted"/>
<evidence type="ECO:0000313" key="2">
    <source>
        <dbReference type="Proteomes" id="UP001165960"/>
    </source>
</evidence>
<reference evidence="1" key="1">
    <citation type="submission" date="2022-04" db="EMBL/GenBank/DDBJ databases">
        <title>Genome of the entomopathogenic fungus Entomophthora muscae.</title>
        <authorList>
            <person name="Elya C."/>
            <person name="Lovett B.R."/>
            <person name="Lee E."/>
            <person name="Macias A.M."/>
            <person name="Hajek A.E."/>
            <person name="De Bivort B.L."/>
            <person name="Kasson M.T."/>
            <person name="De Fine Licht H.H."/>
            <person name="Stajich J.E."/>
        </authorList>
    </citation>
    <scope>NUCLEOTIDE SEQUENCE</scope>
    <source>
        <strain evidence="1">Berkeley</strain>
    </source>
</reference>
<protein>
    <submittedName>
        <fullName evidence="1">Uncharacterized protein</fullName>
    </submittedName>
</protein>
<keyword evidence="2" id="KW-1185">Reference proteome</keyword>
<sequence length="61" mass="6374">MAPAGQILQHLATCLEETGTRQVLFKAGRPQSSCSAKNIAAAAQDVKEEPGKCHETGPCGH</sequence>
<dbReference type="EMBL" id="QTSX02001563">
    <property type="protein sequence ID" value="KAJ9080401.1"/>
    <property type="molecule type" value="Genomic_DNA"/>
</dbReference>
<comment type="caution">
    <text evidence="1">The sequence shown here is derived from an EMBL/GenBank/DDBJ whole genome shotgun (WGS) entry which is preliminary data.</text>
</comment>
<gene>
    <name evidence="1" type="ORF">DSO57_1025424</name>
</gene>
<accession>A0ACC2U132</accession>
<name>A0ACC2U132_9FUNG</name>
<evidence type="ECO:0000313" key="1">
    <source>
        <dbReference type="EMBL" id="KAJ9080401.1"/>
    </source>
</evidence>
<organism evidence="1 2">
    <name type="scientific">Entomophthora muscae</name>
    <dbReference type="NCBI Taxonomy" id="34485"/>
    <lineage>
        <taxon>Eukaryota</taxon>
        <taxon>Fungi</taxon>
        <taxon>Fungi incertae sedis</taxon>
        <taxon>Zoopagomycota</taxon>
        <taxon>Entomophthoromycotina</taxon>
        <taxon>Entomophthoromycetes</taxon>
        <taxon>Entomophthorales</taxon>
        <taxon>Entomophthoraceae</taxon>
        <taxon>Entomophthora</taxon>
    </lineage>
</organism>
<dbReference type="Proteomes" id="UP001165960">
    <property type="component" value="Unassembled WGS sequence"/>
</dbReference>